<evidence type="ECO:0000313" key="2">
    <source>
        <dbReference type="EMBL" id="MBD0823748.1"/>
    </source>
</evidence>
<proteinExistence type="predicted"/>
<name>A0A8J6PV41_9FLAO</name>
<evidence type="ECO:0008006" key="4">
    <source>
        <dbReference type="Google" id="ProtNLM"/>
    </source>
</evidence>
<keyword evidence="3" id="KW-1185">Reference proteome</keyword>
<dbReference type="AlphaFoldDB" id="A0A8J6PV41"/>
<dbReference type="Proteomes" id="UP000621516">
    <property type="component" value="Unassembled WGS sequence"/>
</dbReference>
<accession>A0A8J6PV41</accession>
<dbReference type="EMBL" id="JACVXD010000002">
    <property type="protein sequence ID" value="MBD0823748.1"/>
    <property type="molecule type" value="Genomic_DNA"/>
</dbReference>
<dbReference type="SUPFAM" id="SSF49899">
    <property type="entry name" value="Concanavalin A-like lectins/glucanases"/>
    <property type="match status" value="1"/>
</dbReference>
<dbReference type="RefSeq" id="WP_188223036.1">
    <property type="nucleotide sequence ID" value="NZ_JACVXD010000002.1"/>
</dbReference>
<organism evidence="2 3">
    <name type="scientific">Aestuariibaculum marinum</name>
    <dbReference type="NCBI Taxonomy" id="2683592"/>
    <lineage>
        <taxon>Bacteria</taxon>
        <taxon>Pseudomonadati</taxon>
        <taxon>Bacteroidota</taxon>
        <taxon>Flavobacteriia</taxon>
        <taxon>Flavobacteriales</taxon>
        <taxon>Flavobacteriaceae</taxon>
    </lineage>
</organism>
<dbReference type="Pfam" id="PF13385">
    <property type="entry name" value="Laminin_G_3"/>
    <property type="match status" value="1"/>
</dbReference>
<protein>
    <recommendedName>
        <fullName evidence="4">LamG domain-containing protein</fullName>
    </recommendedName>
</protein>
<reference evidence="2 3" key="1">
    <citation type="journal article" date="2018" name="J. Microbiol.">
        <title>Aestuariibaculum marinum sp. nov., a marine bacterium isolated from seawater in South Korea.</title>
        <authorList>
            <person name="Choi J."/>
            <person name="Lee D."/>
            <person name="Jang J.H."/>
            <person name="Cha S."/>
            <person name="Seo T."/>
        </authorList>
    </citation>
    <scope>NUCLEOTIDE SEQUENCE [LARGE SCALE GENOMIC DNA]</scope>
    <source>
        <strain evidence="2 3">IP7</strain>
    </source>
</reference>
<feature type="chain" id="PRO_5035168885" description="LamG domain-containing protein" evidence="1">
    <location>
        <begin position="20"/>
        <end position="213"/>
    </location>
</feature>
<dbReference type="Gene3D" id="2.60.120.200">
    <property type="match status" value="1"/>
</dbReference>
<comment type="caution">
    <text evidence="2">The sequence shown here is derived from an EMBL/GenBank/DDBJ whole genome shotgun (WGS) entry which is preliminary data.</text>
</comment>
<evidence type="ECO:0000256" key="1">
    <source>
        <dbReference type="SAM" id="SignalP"/>
    </source>
</evidence>
<evidence type="ECO:0000313" key="3">
    <source>
        <dbReference type="Proteomes" id="UP000621516"/>
    </source>
</evidence>
<dbReference type="InterPro" id="IPR013320">
    <property type="entry name" value="ConA-like_dom_sf"/>
</dbReference>
<gene>
    <name evidence="2" type="ORF">ICJ85_06915</name>
</gene>
<keyword evidence="1" id="KW-0732">Signal</keyword>
<sequence>MKKIVLRFLIFLMFNFCYCQVTTNWELSSLLKEDFNGIIDGHPIVVSSSIGEVLSFNGINDALFLNQMPLKDLETFTVEMIFKPATDGSFEQRVLHIGEVSRDRMLLEIRVLNGYWYFDGFVKSGEHKKALIDESLMHKSGVWHHVALVVEKHKLTTYVNGVRELQEPFEFRPIQTGKTSIGVRLNKRSWFKGDIYKIRITPNAITPIDFMSL</sequence>
<dbReference type="GO" id="GO:0004553">
    <property type="term" value="F:hydrolase activity, hydrolyzing O-glycosyl compounds"/>
    <property type="evidence" value="ECO:0007669"/>
    <property type="project" value="UniProtKB-ARBA"/>
</dbReference>
<feature type="signal peptide" evidence="1">
    <location>
        <begin position="1"/>
        <end position="19"/>
    </location>
</feature>
<dbReference type="GO" id="GO:0005975">
    <property type="term" value="P:carbohydrate metabolic process"/>
    <property type="evidence" value="ECO:0007669"/>
    <property type="project" value="UniProtKB-ARBA"/>
</dbReference>